<dbReference type="EMBL" id="DS547096">
    <property type="protein sequence ID" value="EDR10958.1"/>
    <property type="molecule type" value="Genomic_DNA"/>
</dbReference>
<feature type="region of interest" description="Disordered" evidence="1">
    <location>
        <begin position="74"/>
        <end position="131"/>
    </location>
</feature>
<dbReference type="HOGENOM" id="CLU_940470_0_0_1"/>
<dbReference type="Proteomes" id="UP000001194">
    <property type="component" value="Unassembled WGS sequence"/>
</dbReference>
<feature type="compositionally biased region" description="Polar residues" evidence="1">
    <location>
        <begin position="173"/>
        <end position="188"/>
    </location>
</feature>
<dbReference type="RefSeq" id="XP_001878259.1">
    <property type="nucleotide sequence ID" value="XM_001878224.1"/>
</dbReference>
<accession>B0D3N7</accession>
<organism evidence="3">
    <name type="scientific">Laccaria bicolor (strain S238N-H82 / ATCC MYA-4686)</name>
    <name type="common">Bicoloured deceiver</name>
    <name type="synonym">Laccaria laccata var. bicolor</name>
    <dbReference type="NCBI Taxonomy" id="486041"/>
    <lineage>
        <taxon>Eukaryota</taxon>
        <taxon>Fungi</taxon>
        <taxon>Dikarya</taxon>
        <taxon>Basidiomycota</taxon>
        <taxon>Agaricomycotina</taxon>
        <taxon>Agaricomycetes</taxon>
        <taxon>Agaricomycetidae</taxon>
        <taxon>Agaricales</taxon>
        <taxon>Agaricineae</taxon>
        <taxon>Hydnangiaceae</taxon>
        <taxon>Laccaria</taxon>
    </lineage>
</organism>
<feature type="compositionally biased region" description="Acidic residues" evidence="1">
    <location>
        <begin position="94"/>
        <end position="110"/>
    </location>
</feature>
<evidence type="ECO:0000313" key="2">
    <source>
        <dbReference type="EMBL" id="EDR10958.1"/>
    </source>
</evidence>
<keyword evidence="3" id="KW-1185">Reference proteome</keyword>
<feature type="compositionally biased region" description="Low complexity" evidence="1">
    <location>
        <begin position="74"/>
        <end position="84"/>
    </location>
</feature>
<protein>
    <submittedName>
        <fullName evidence="2">Predicted protein</fullName>
    </submittedName>
</protein>
<proteinExistence type="predicted"/>
<dbReference type="InParanoid" id="B0D3N7"/>
<evidence type="ECO:0000313" key="3">
    <source>
        <dbReference type="Proteomes" id="UP000001194"/>
    </source>
</evidence>
<feature type="compositionally biased region" description="Polar residues" evidence="1">
    <location>
        <begin position="122"/>
        <end position="131"/>
    </location>
</feature>
<sequence length="334" mass="37267">MVDKLVRTSKHGSLLFEPEIVDPLAHPTTHMSSESSNLLQLARSKLHLSVGSKDNCSLHRWVLLKNFIIQSPSPTSSTASNNLSDPHLTPTYPIEDDDDEDDDAEEDLDFDSFMFPDGGQLVTGQTPDVKSSEAQWLDSLLETLGDDDEDEFGVDSDTNISPLPTEDDDDQLFSPTASPMSSSDDLPNQPTYYLPPIPVSYPVPYPPFHPPLVHNHDFDSTFDSPLSSLPPPFENSLPYRYMDDIEDLTVPDAIEDTSDDESDTPPTPLLGRSSSSLSPIDAASIPLPTERSRLRYNVPHVYVDSHDSYFSHFELDPLPFPDEHHPSYNHFQEC</sequence>
<dbReference type="KEGG" id="lbc:LACBIDRAFT_315994"/>
<dbReference type="OrthoDB" id="3263748at2759"/>
<name>B0D3N7_LACBS</name>
<feature type="compositionally biased region" description="Low complexity" evidence="1">
    <location>
        <begin position="269"/>
        <end position="283"/>
    </location>
</feature>
<dbReference type="GeneID" id="6073986"/>
<feature type="region of interest" description="Disordered" evidence="1">
    <location>
        <begin position="145"/>
        <end position="188"/>
    </location>
</feature>
<reference evidence="2 3" key="1">
    <citation type="journal article" date="2008" name="Nature">
        <title>The genome of Laccaria bicolor provides insights into mycorrhizal symbiosis.</title>
        <authorList>
            <person name="Martin F."/>
            <person name="Aerts A."/>
            <person name="Ahren D."/>
            <person name="Brun A."/>
            <person name="Danchin E.G.J."/>
            <person name="Duchaussoy F."/>
            <person name="Gibon J."/>
            <person name="Kohler A."/>
            <person name="Lindquist E."/>
            <person name="Pereda V."/>
            <person name="Salamov A."/>
            <person name="Shapiro H.J."/>
            <person name="Wuyts J."/>
            <person name="Blaudez D."/>
            <person name="Buee M."/>
            <person name="Brokstein P."/>
            <person name="Canbaeck B."/>
            <person name="Cohen D."/>
            <person name="Courty P.E."/>
            <person name="Coutinho P.M."/>
            <person name="Delaruelle C."/>
            <person name="Detter J.C."/>
            <person name="Deveau A."/>
            <person name="DiFazio S."/>
            <person name="Duplessis S."/>
            <person name="Fraissinet-Tachet L."/>
            <person name="Lucic E."/>
            <person name="Frey-Klett P."/>
            <person name="Fourrey C."/>
            <person name="Feussner I."/>
            <person name="Gay G."/>
            <person name="Grimwood J."/>
            <person name="Hoegger P.J."/>
            <person name="Jain P."/>
            <person name="Kilaru S."/>
            <person name="Labbe J."/>
            <person name="Lin Y.C."/>
            <person name="Legue V."/>
            <person name="Le Tacon F."/>
            <person name="Marmeisse R."/>
            <person name="Melayah D."/>
            <person name="Montanini B."/>
            <person name="Muratet M."/>
            <person name="Nehls U."/>
            <person name="Niculita-Hirzel H."/>
            <person name="Oudot-Le Secq M.P."/>
            <person name="Peter M."/>
            <person name="Quesneville H."/>
            <person name="Rajashekar B."/>
            <person name="Reich M."/>
            <person name="Rouhier N."/>
            <person name="Schmutz J."/>
            <person name="Yin T."/>
            <person name="Chalot M."/>
            <person name="Henrissat B."/>
            <person name="Kuees U."/>
            <person name="Lucas S."/>
            <person name="Van de Peer Y."/>
            <person name="Podila G.K."/>
            <person name="Polle A."/>
            <person name="Pukkila P.J."/>
            <person name="Richardson P.M."/>
            <person name="Rouze P."/>
            <person name="Sanders I.R."/>
            <person name="Stajich J.E."/>
            <person name="Tunlid A."/>
            <person name="Tuskan G."/>
            <person name="Grigoriev I.V."/>
        </authorList>
    </citation>
    <scope>NUCLEOTIDE SEQUENCE [LARGE SCALE GENOMIC DNA]</scope>
    <source>
        <strain evidence="3">S238N-H82 / ATCC MYA-4686</strain>
    </source>
</reference>
<feature type="compositionally biased region" description="Acidic residues" evidence="1">
    <location>
        <begin position="254"/>
        <end position="263"/>
    </location>
</feature>
<gene>
    <name evidence="2" type="ORF">LACBIDRAFT_315994</name>
</gene>
<feature type="region of interest" description="Disordered" evidence="1">
    <location>
        <begin position="254"/>
        <end position="283"/>
    </location>
</feature>
<feature type="compositionally biased region" description="Acidic residues" evidence="1">
    <location>
        <begin position="145"/>
        <end position="154"/>
    </location>
</feature>
<evidence type="ECO:0000256" key="1">
    <source>
        <dbReference type="SAM" id="MobiDB-lite"/>
    </source>
</evidence>
<dbReference type="AlphaFoldDB" id="B0D3N7"/>